<accession>A0AAD9JXH5</accession>
<dbReference type="SMART" id="SM00490">
    <property type="entry name" value="HELICc"/>
    <property type="match status" value="1"/>
</dbReference>
<evidence type="ECO:0000256" key="13">
    <source>
        <dbReference type="ARBA" id="ARBA00079118"/>
    </source>
</evidence>
<dbReference type="GO" id="GO:0004386">
    <property type="term" value="F:helicase activity"/>
    <property type="evidence" value="ECO:0007669"/>
    <property type="project" value="UniProtKB-KW"/>
</dbReference>
<dbReference type="GO" id="GO:0008094">
    <property type="term" value="F:ATP-dependent activity, acting on DNA"/>
    <property type="evidence" value="ECO:0007669"/>
    <property type="project" value="TreeGrafter"/>
</dbReference>
<dbReference type="CDD" id="cd22254">
    <property type="entry name" value="CSB_WHD"/>
    <property type="match status" value="1"/>
</dbReference>
<keyword evidence="9" id="KW-0234">DNA repair</keyword>
<dbReference type="Pfam" id="PF00271">
    <property type="entry name" value="Helicase_C"/>
    <property type="match status" value="1"/>
</dbReference>
<dbReference type="Gene3D" id="3.40.50.10810">
    <property type="entry name" value="Tandem AAA-ATPase domain"/>
    <property type="match status" value="1"/>
</dbReference>
<dbReference type="GO" id="GO:0005634">
    <property type="term" value="C:nucleus"/>
    <property type="evidence" value="ECO:0007669"/>
    <property type="project" value="UniProtKB-SubCell"/>
</dbReference>
<dbReference type="PROSITE" id="PS51194">
    <property type="entry name" value="HELICASE_CTER"/>
    <property type="match status" value="1"/>
</dbReference>
<keyword evidence="8" id="KW-0238">DNA-binding</keyword>
<dbReference type="InterPro" id="IPR027417">
    <property type="entry name" value="P-loop_NTPase"/>
</dbReference>
<dbReference type="InterPro" id="IPR058951">
    <property type="entry name" value="WHD_Rad26_CSB-like"/>
</dbReference>
<keyword evidence="6" id="KW-0347">Helicase</keyword>
<gene>
    <name evidence="17" type="ORF">LSH36_120g04026</name>
</gene>
<dbReference type="GO" id="GO:0005524">
    <property type="term" value="F:ATP binding"/>
    <property type="evidence" value="ECO:0007669"/>
    <property type="project" value="UniProtKB-KW"/>
</dbReference>
<protein>
    <recommendedName>
        <fullName evidence="11">DNA excision repair protein ERCC-6</fullName>
    </recommendedName>
    <alternativeName>
        <fullName evidence="12">ATP-dependent helicase ERCC6</fullName>
    </alternativeName>
    <alternativeName>
        <fullName evidence="13">Cockayne syndrome protein CSB</fullName>
    </alternativeName>
</protein>
<dbReference type="PROSITE" id="PS51192">
    <property type="entry name" value="HELICASE_ATP_BIND_1"/>
    <property type="match status" value="1"/>
</dbReference>
<keyword evidence="18" id="KW-1185">Reference proteome</keyword>
<dbReference type="GO" id="GO:0016787">
    <property type="term" value="F:hydrolase activity"/>
    <property type="evidence" value="ECO:0007669"/>
    <property type="project" value="UniProtKB-KW"/>
</dbReference>
<evidence type="ECO:0000259" key="16">
    <source>
        <dbReference type="PROSITE" id="PS51194"/>
    </source>
</evidence>
<feature type="region of interest" description="Disordered" evidence="14">
    <location>
        <begin position="289"/>
        <end position="403"/>
    </location>
</feature>
<dbReference type="FunFam" id="3.40.50.300:FF:000863">
    <property type="entry name" value="DNA excision repair protein ERCC-6"/>
    <property type="match status" value="1"/>
</dbReference>
<feature type="domain" description="Helicase ATP-binding" evidence="15">
    <location>
        <begin position="547"/>
        <end position="723"/>
    </location>
</feature>
<evidence type="ECO:0000256" key="7">
    <source>
        <dbReference type="ARBA" id="ARBA00022840"/>
    </source>
</evidence>
<dbReference type="PANTHER" id="PTHR45629">
    <property type="entry name" value="SNF2/RAD54 FAMILY MEMBER"/>
    <property type="match status" value="1"/>
</dbReference>
<dbReference type="Gene3D" id="3.40.50.300">
    <property type="entry name" value="P-loop containing nucleotide triphosphate hydrolases"/>
    <property type="match status" value="1"/>
</dbReference>
<evidence type="ECO:0000256" key="10">
    <source>
        <dbReference type="ARBA" id="ARBA00023242"/>
    </source>
</evidence>
<dbReference type="InterPro" id="IPR001650">
    <property type="entry name" value="Helicase_C-like"/>
</dbReference>
<evidence type="ECO:0000256" key="8">
    <source>
        <dbReference type="ARBA" id="ARBA00023125"/>
    </source>
</evidence>
<dbReference type="InterPro" id="IPR049730">
    <property type="entry name" value="SNF2/RAD54-like_C"/>
</dbReference>
<dbReference type="Pfam" id="PF25875">
    <property type="entry name" value="WHD_Rad26_CSB"/>
    <property type="match status" value="1"/>
</dbReference>
<dbReference type="CDD" id="cd18793">
    <property type="entry name" value="SF2_C_SNF"/>
    <property type="match status" value="1"/>
</dbReference>
<dbReference type="InterPro" id="IPR000330">
    <property type="entry name" value="SNF2_N"/>
</dbReference>
<feature type="compositionally biased region" description="Basic and acidic residues" evidence="14">
    <location>
        <begin position="331"/>
        <end position="361"/>
    </location>
</feature>
<evidence type="ECO:0000256" key="6">
    <source>
        <dbReference type="ARBA" id="ARBA00022806"/>
    </source>
</evidence>
<evidence type="ECO:0000256" key="9">
    <source>
        <dbReference type="ARBA" id="ARBA00023204"/>
    </source>
</evidence>
<keyword evidence="3" id="KW-0547">Nucleotide-binding</keyword>
<feature type="compositionally biased region" description="Basic residues" evidence="14">
    <location>
        <begin position="377"/>
        <end position="388"/>
    </location>
</feature>
<evidence type="ECO:0000256" key="5">
    <source>
        <dbReference type="ARBA" id="ARBA00022801"/>
    </source>
</evidence>
<dbReference type="SMART" id="SM00487">
    <property type="entry name" value="DEXDc"/>
    <property type="match status" value="1"/>
</dbReference>
<keyword evidence="4" id="KW-0227">DNA damage</keyword>
<reference evidence="17" key="1">
    <citation type="journal article" date="2023" name="Mol. Biol. Evol.">
        <title>Third-Generation Sequencing Reveals the Adaptive Role of the Epigenome in Three Deep-Sea Polychaetes.</title>
        <authorList>
            <person name="Perez M."/>
            <person name="Aroh O."/>
            <person name="Sun Y."/>
            <person name="Lan Y."/>
            <person name="Juniper S.K."/>
            <person name="Young C.R."/>
            <person name="Angers B."/>
            <person name="Qian P.Y."/>
        </authorList>
    </citation>
    <scope>NUCLEOTIDE SEQUENCE</scope>
    <source>
        <strain evidence="17">P08H-3</strain>
    </source>
</reference>
<sequence>MDNPIGSGLRGVMSSMCTSSVIIAPDSMSSQESSQSSCGAGQTTQLMEPMVEGPVSGSSDEKEVQSKAAFTVDTSKISTVPSSEQADELRDLGLVVFNQNEFEEGVLAQVDEAMAAQERERIIKMTEKEMKCLSDDLSAVTQELQSTEKIISMLKPEATRSKETERQLRTVLQQKQLKLKQVKRVKARMTLLCARLNGDLDDWGSTINEQSESSDGSRLILEQTLSASAETEQERMIRFGEMTPFGTVVSSSNALVPEAHVEKPAPTLKCDVSLFDDYLCNEQQKSMARIKSKTTKLKSSNRERNTSSSSDKQLVTPVDSKNGKQKKFKHPNGDHHEGSNTDIFLHDGKSRHPKHQDDKRLHVSGKQSCTDPGSKHFNLKAKKPKLKHNLSQDGSIEKVDGDNTDEAFSYKTDEEYIPDEEVDGEEDDLNLGNYANISVHRKIKKQQCSTSLSDGEVHVDAAAVQNKRQKKRLVCHRSKDDGSVVAYCKRLKHAAKEKLLKKQRRLVAGQEVSESDSDMELGEGFRVPGSLWNKLYRYQKTGVRWLYELHCQQAGGIIGDEMGLGKTIQMIAFLAGLKYSKLRDKGHHSKFCGLGPTIIITPATVMHQWVKEFHTWWPLFRVAVLHASGSYTSSDESLVESIVRSNGVLITGYNALVLRQDVILRYDWHYVILDEGHKIRNPDAKVTVAAKTFRTSHRIILSGSPMQNNLKELWSLFDFVFPGKLGTLPDFMSHFSVPIVQGGYANATDIQVRTAYKCACVLRDTINPYLLRRMKADVQNSLQLPDKNEQVLFCRLTDHQKEVYIEYLQSRECKQILDGKYMVFPGLISLRKICNHPDLCTGGPKVFNPEMDTSEDKSVHYGYWKRSGKMIVIESLLKLWKKQRHRVLLFSQSKQMLDILERFVQDKEYTYQRMDGGTAIGSRLALIEQFNQDSSIYVFLLTTRVGGLGVNLTGANRVIIFDPDWNPSTDTQARERAWRIGQKRQVTIYRLLTTGTIEEKIYHRQIFKQFLTNRVLKDPKQRRFFKSNDLYDLFTLNDDSAGATTETSDIFAGTGSEVAVKLNAAGKAKQGVNKKTKHANRFDILHKKIGGSGVDPDDLTADDQQGGTDTGSNGDSSTDKQLNKLREMAKTLSMKIISLESDGIHCADDKNPSVVTEKTTVDERSRHGINYEKLKHRKRRKHKKHKKKDSYLDGEKISYLDSCDVYHQNSDQDAKTNDEYVLEKLFKNKGLHSALHHDKIMMCSDPDYALVESEAERVAKEAALALKRSRSQCYRANTGIPTWTGQSGVATSRPRFGQKKKPCLLSGNVCSSPASPAKKIKTTTETSHFDGKVAGSSMTATSEANVMSSDDLLARMKKRNMMLKSGVERRIDDEDGLPMLVNTDLSPDDTELITDIRNTVAFCCCVDGQATTQELLDRFGSKVSPEESVKFKAMLRSICNFDKSNDIGVWKLKPEFR</sequence>
<dbReference type="Proteomes" id="UP001208570">
    <property type="component" value="Unassembled WGS sequence"/>
</dbReference>
<dbReference type="Pfam" id="PF00176">
    <property type="entry name" value="SNF2-rel_dom"/>
    <property type="match status" value="1"/>
</dbReference>
<dbReference type="FunFam" id="3.40.50.10810:FF:000042">
    <property type="entry name" value="SNF2 family helicase-like protein"/>
    <property type="match status" value="1"/>
</dbReference>
<evidence type="ECO:0000313" key="17">
    <source>
        <dbReference type="EMBL" id="KAK2161172.1"/>
    </source>
</evidence>
<feature type="region of interest" description="Disordered" evidence="14">
    <location>
        <begin position="1087"/>
        <end position="1120"/>
    </location>
</feature>
<dbReference type="SUPFAM" id="SSF52540">
    <property type="entry name" value="P-loop containing nucleoside triphosphate hydrolases"/>
    <property type="match status" value="2"/>
</dbReference>
<evidence type="ECO:0000256" key="11">
    <source>
        <dbReference type="ARBA" id="ARBA00071998"/>
    </source>
</evidence>
<proteinExistence type="inferred from homology"/>
<evidence type="ECO:0000256" key="2">
    <source>
        <dbReference type="ARBA" id="ARBA00007025"/>
    </source>
</evidence>
<comment type="caution">
    <text evidence="17">The sequence shown here is derived from an EMBL/GenBank/DDBJ whole genome shotgun (WGS) entry which is preliminary data.</text>
</comment>
<organism evidence="17 18">
    <name type="scientific">Paralvinella palmiformis</name>
    <dbReference type="NCBI Taxonomy" id="53620"/>
    <lineage>
        <taxon>Eukaryota</taxon>
        <taxon>Metazoa</taxon>
        <taxon>Spiralia</taxon>
        <taxon>Lophotrochozoa</taxon>
        <taxon>Annelida</taxon>
        <taxon>Polychaeta</taxon>
        <taxon>Sedentaria</taxon>
        <taxon>Canalipalpata</taxon>
        <taxon>Terebellida</taxon>
        <taxon>Terebelliformia</taxon>
        <taxon>Alvinellidae</taxon>
        <taxon>Paralvinella</taxon>
    </lineage>
</organism>
<evidence type="ECO:0000259" key="15">
    <source>
        <dbReference type="PROSITE" id="PS51192"/>
    </source>
</evidence>
<comment type="subcellular location">
    <subcellularLocation>
        <location evidence="1">Nucleus</location>
    </subcellularLocation>
</comment>
<dbReference type="CDD" id="cd21397">
    <property type="entry name" value="cc_ERCC-6_N"/>
    <property type="match status" value="1"/>
</dbReference>
<dbReference type="InterPro" id="IPR050496">
    <property type="entry name" value="SNF2_RAD54_helicase_repair"/>
</dbReference>
<name>A0AAD9JXH5_9ANNE</name>
<evidence type="ECO:0000256" key="3">
    <source>
        <dbReference type="ARBA" id="ARBA00022741"/>
    </source>
</evidence>
<dbReference type="InterPro" id="IPR059240">
    <property type="entry name" value="cc_ERCC-6_N"/>
</dbReference>
<evidence type="ECO:0000256" key="4">
    <source>
        <dbReference type="ARBA" id="ARBA00022763"/>
    </source>
</evidence>
<dbReference type="InterPro" id="IPR038718">
    <property type="entry name" value="SNF2-like_sf"/>
</dbReference>
<dbReference type="InterPro" id="IPR014001">
    <property type="entry name" value="Helicase_ATP-bd"/>
</dbReference>
<keyword evidence="7" id="KW-0067">ATP-binding</keyword>
<evidence type="ECO:0000313" key="18">
    <source>
        <dbReference type="Proteomes" id="UP001208570"/>
    </source>
</evidence>
<dbReference type="GO" id="GO:0006283">
    <property type="term" value="P:transcription-coupled nucleotide-excision repair"/>
    <property type="evidence" value="ECO:0007669"/>
    <property type="project" value="TreeGrafter"/>
</dbReference>
<dbReference type="EMBL" id="JAODUP010000120">
    <property type="protein sequence ID" value="KAK2161172.1"/>
    <property type="molecule type" value="Genomic_DNA"/>
</dbReference>
<keyword evidence="5" id="KW-0378">Hydrolase</keyword>
<dbReference type="CDD" id="cd18000">
    <property type="entry name" value="DEXHc_ERCC6"/>
    <property type="match status" value="1"/>
</dbReference>
<evidence type="ECO:0000256" key="14">
    <source>
        <dbReference type="SAM" id="MobiDB-lite"/>
    </source>
</evidence>
<feature type="compositionally biased region" description="Low complexity" evidence="14">
    <location>
        <begin position="1102"/>
        <end position="1116"/>
    </location>
</feature>
<evidence type="ECO:0000256" key="12">
    <source>
        <dbReference type="ARBA" id="ARBA00076356"/>
    </source>
</evidence>
<feature type="domain" description="Helicase C-terminal" evidence="16">
    <location>
        <begin position="872"/>
        <end position="1031"/>
    </location>
</feature>
<keyword evidence="10" id="KW-0539">Nucleus</keyword>
<evidence type="ECO:0000256" key="1">
    <source>
        <dbReference type="ARBA" id="ARBA00004123"/>
    </source>
</evidence>
<comment type="similarity">
    <text evidence="2">Belongs to the SNF2/RAD54 helicase family.</text>
</comment>
<dbReference type="PANTHER" id="PTHR45629:SF7">
    <property type="entry name" value="DNA EXCISION REPAIR PROTEIN ERCC-6-RELATED"/>
    <property type="match status" value="1"/>
</dbReference>